<keyword evidence="3 5" id="KW-0288">FMN</keyword>
<dbReference type="Proteomes" id="UP000295680">
    <property type="component" value="Unassembled WGS sequence"/>
</dbReference>
<dbReference type="SUPFAM" id="SSF50475">
    <property type="entry name" value="FMN-binding split barrel"/>
    <property type="match status" value="1"/>
</dbReference>
<dbReference type="Gene3D" id="2.30.110.10">
    <property type="entry name" value="Electron Transport, Fmn-binding Protein, Chain A"/>
    <property type="match status" value="1"/>
</dbReference>
<evidence type="ECO:0000256" key="2">
    <source>
        <dbReference type="ARBA" id="ARBA00022630"/>
    </source>
</evidence>
<comment type="cofactor">
    <cofactor evidence="5">
        <name>FMN</name>
        <dbReference type="ChEBI" id="CHEBI:58210"/>
    </cofactor>
    <text evidence="5">Binds 1 FMN per subunit.</text>
</comment>
<evidence type="ECO:0000256" key="5">
    <source>
        <dbReference type="PIRSR" id="PIRSR000190-2"/>
    </source>
</evidence>
<comment type="similarity">
    <text evidence="1">Belongs to the pyridoxamine 5'-phosphate oxidase family.</text>
</comment>
<accession>A0A4R2J896</accession>
<dbReference type="InterPro" id="IPR000659">
    <property type="entry name" value="Pyridox_Oxase"/>
</dbReference>
<dbReference type="PANTHER" id="PTHR10851">
    <property type="entry name" value="PYRIDOXINE-5-PHOSPHATE OXIDASE"/>
    <property type="match status" value="1"/>
</dbReference>
<dbReference type="InterPro" id="IPR012349">
    <property type="entry name" value="Split_barrel_FMN-bd"/>
</dbReference>
<organism evidence="8 9">
    <name type="scientific">Actinocrispum wychmicini</name>
    <dbReference type="NCBI Taxonomy" id="1213861"/>
    <lineage>
        <taxon>Bacteria</taxon>
        <taxon>Bacillati</taxon>
        <taxon>Actinomycetota</taxon>
        <taxon>Actinomycetes</taxon>
        <taxon>Pseudonocardiales</taxon>
        <taxon>Pseudonocardiaceae</taxon>
        <taxon>Actinocrispum</taxon>
    </lineage>
</organism>
<evidence type="ECO:0000259" key="7">
    <source>
        <dbReference type="Pfam" id="PF10590"/>
    </source>
</evidence>
<comment type="caution">
    <text evidence="8">The sequence shown here is derived from an EMBL/GenBank/DDBJ whole genome shotgun (WGS) entry which is preliminary data.</text>
</comment>
<name>A0A4R2J896_9PSEU</name>
<dbReference type="OrthoDB" id="9780392at2"/>
<dbReference type="GO" id="GO:0010181">
    <property type="term" value="F:FMN binding"/>
    <property type="evidence" value="ECO:0007669"/>
    <property type="project" value="InterPro"/>
</dbReference>
<feature type="domain" description="Pyridoxine 5'-phosphate oxidase dimerisation C-terminal" evidence="7">
    <location>
        <begin position="164"/>
        <end position="204"/>
    </location>
</feature>
<feature type="binding site" evidence="5">
    <location>
        <begin position="134"/>
        <end position="135"/>
    </location>
    <ligand>
        <name>FMN</name>
        <dbReference type="ChEBI" id="CHEBI:58210"/>
    </ligand>
</feature>
<dbReference type="Pfam" id="PF10590">
    <property type="entry name" value="PNP_phzG_C"/>
    <property type="match status" value="1"/>
</dbReference>
<evidence type="ECO:0000256" key="3">
    <source>
        <dbReference type="ARBA" id="ARBA00022643"/>
    </source>
</evidence>
<dbReference type="NCBIfam" id="NF004231">
    <property type="entry name" value="PRK05679.1"/>
    <property type="match status" value="1"/>
</dbReference>
<gene>
    <name evidence="8" type="ORF">EV192_11150</name>
</gene>
<dbReference type="InterPro" id="IPR053451">
    <property type="entry name" value="Phenazine_biosynth_oxidase"/>
</dbReference>
<dbReference type="PANTHER" id="PTHR10851:SF0">
    <property type="entry name" value="PYRIDOXINE-5'-PHOSPHATE OXIDASE"/>
    <property type="match status" value="1"/>
</dbReference>
<dbReference type="GO" id="GO:0004733">
    <property type="term" value="F:pyridoxamine phosphate oxidase activity"/>
    <property type="evidence" value="ECO:0007669"/>
    <property type="project" value="InterPro"/>
</dbReference>
<evidence type="ECO:0000256" key="4">
    <source>
        <dbReference type="ARBA" id="ARBA00023002"/>
    </source>
</evidence>
<reference evidence="8 9" key="1">
    <citation type="submission" date="2019-03" db="EMBL/GenBank/DDBJ databases">
        <title>Genomic Encyclopedia of Type Strains, Phase IV (KMG-IV): sequencing the most valuable type-strain genomes for metagenomic binning, comparative biology and taxonomic classification.</title>
        <authorList>
            <person name="Goeker M."/>
        </authorList>
    </citation>
    <scope>NUCLEOTIDE SEQUENCE [LARGE SCALE GENOMIC DNA]</scope>
    <source>
        <strain evidence="8 9">DSM 45934</strain>
    </source>
</reference>
<dbReference type="InterPro" id="IPR019576">
    <property type="entry name" value="Pyridoxamine_oxidase_dimer_C"/>
</dbReference>
<dbReference type="Pfam" id="PF01243">
    <property type="entry name" value="PNPOx_N"/>
    <property type="match status" value="1"/>
</dbReference>
<keyword evidence="4" id="KW-0560">Oxidoreductase</keyword>
<keyword evidence="2" id="KW-0285">Flavoprotein</keyword>
<feature type="binding site" evidence="5">
    <location>
        <position position="177"/>
    </location>
    <ligand>
        <name>FMN</name>
        <dbReference type="ChEBI" id="CHEBI:58210"/>
    </ligand>
</feature>
<feature type="binding site" evidence="5">
    <location>
        <position position="187"/>
    </location>
    <ligand>
        <name>FMN</name>
        <dbReference type="ChEBI" id="CHEBI:58210"/>
    </ligand>
</feature>
<dbReference type="PIRSF" id="PIRSF000190">
    <property type="entry name" value="Pyd_amn-ph_oxd"/>
    <property type="match status" value="1"/>
</dbReference>
<dbReference type="InterPro" id="IPR011576">
    <property type="entry name" value="Pyridox_Oxase_N"/>
</dbReference>
<feature type="domain" description="Pyridoxamine 5'-phosphate oxidase N-terminal" evidence="6">
    <location>
        <begin position="32"/>
        <end position="151"/>
    </location>
</feature>
<protein>
    <submittedName>
        <fullName evidence="8">Pyridoxamine 5'-phosphate oxidase</fullName>
    </submittedName>
</protein>
<dbReference type="GO" id="GO:0008615">
    <property type="term" value="P:pyridoxine biosynthetic process"/>
    <property type="evidence" value="ECO:0007669"/>
    <property type="project" value="InterPro"/>
</dbReference>
<sequence>MTSSPLLTSTEFDDPPDYPVALVKSWFATAKEAGVREPGAVALATVGAAGQVSNRTVQTIRFTDTGWIFTSHAGSQKGRDLDVNNWASAVFYWRETGQQMIIAGPVHRLTDSECDGMWFARHPSTHPMSVAAEQSALLTSEVELRARAEQLAMSGEPLDRPQAWLGYEMELAQVEFWQASQDRLHRRLRYDRDGQTWTSRRLQP</sequence>
<dbReference type="EMBL" id="SLWS01000011">
    <property type="protein sequence ID" value="TCO52856.1"/>
    <property type="molecule type" value="Genomic_DNA"/>
</dbReference>
<dbReference type="AlphaFoldDB" id="A0A4R2J896"/>
<dbReference type="NCBIfam" id="NF038138">
    <property type="entry name" value="phena_PhzG"/>
    <property type="match status" value="1"/>
</dbReference>
<feature type="binding site" evidence="5">
    <location>
        <position position="99"/>
    </location>
    <ligand>
        <name>FMN</name>
        <dbReference type="ChEBI" id="CHEBI:58210"/>
    </ligand>
</feature>
<evidence type="ECO:0000256" key="1">
    <source>
        <dbReference type="ARBA" id="ARBA00007301"/>
    </source>
</evidence>
<evidence type="ECO:0000313" key="8">
    <source>
        <dbReference type="EMBL" id="TCO52856.1"/>
    </source>
</evidence>
<keyword evidence="9" id="KW-1185">Reference proteome</keyword>
<proteinExistence type="inferred from homology"/>
<feature type="binding site" evidence="5">
    <location>
        <position position="77"/>
    </location>
    <ligand>
        <name>FMN</name>
        <dbReference type="ChEBI" id="CHEBI:58210"/>
    </ligand>
</feature>
<dbReference type="RefSeq" id="WP_132123827.1">
    <property type="nucleotide sequence ID" value="NZ_SLWS01000011.1"/>
</dbReference>
<evidence type="ECO:0000259" key="6">
    <source>
        <dbReference type="Pfam" id="PF01243"/>
    </source>
</evidence>
<evidence type="ECO:0000313" key="9">
    <source>
        <dbReference type="Proteomes" id="UP000295680"/>
    </source>
</evidence>